<dbReference type="Proteomes" id="UP000612362">
    <property type="component" value="Unassembled WGS sequence"/>
</dbReference>
<gene>
    <name evidence="1" type="ORF">KSX_71440</name>
</gene>
<proteinExistence type="predicted"/>
<dbReference type="EMBL" id="BNJF01000004">
    <property type="protein sequence ID" value="GHO48981.1"/>
    <property type="molecule type" value="Genomic_DNA"/>
</dbReference>
<dbReference type="AlphaFoldDB" id="A0A8J3I5E0"/>
<evidence type="ECO:0000313" key="2">
    <source>
        <dbReference type="Proteomes" id="UP000612362"/>
    </source>
</evidence>
<dbReference type="Pfam" id="PF14175">
    <property type="entry name" value="YaaC"/>
    <property type="match status" value="1"/>
</dbReference>
<name>A0A8J3I5E0_9CHLR</name>
<keyword evidence="2" id="KW-1185">Reference proteome</keyword>
<organism evidence="1 2">
    <name type="scientific">Ktedonospora formicarum</name>
    <dbReference type="NCBI Taxonomy" id="2778364"/>
    <lineage>
        <taxon>Bacteria</taxon>
        <taxon>Bacillati</taxon>
        <taxon>Chloroflexota</taxon>
        <taxon>Ktedonobacteria</taxon>
        <taxon>Ktedonobacterales</taxon>
        <taxon>Ktedonobacteraceae</taxon>
        <taxon>Ktedonospora</taxon>
    </lineage>
</organism>
<sequence length="418" mass="48663">MQYATIDKCLKAGLIKQNQMNGLNMTQIAKPNARSFDGWMRLPISKHLVRQYTINDPAYDLWSALKYYSEVEEVGLHLIQTKGLQPQQLQQEIFDYFRAFIRQANSYYESAKLLHYRSSSLLYYYSFLNLVKAYLLLEDPQWIMGRTGHAVTHGLTYRPSTTNTDFLLEAVRVNEGIFPKFYEAQTNRPLSATETVTLNIKEMLGYPSDISSEYQLTGYGNFKIFSPLVAVVTDQSQNLAWTIIAIPAIADLDNFFNLQPKFLHTYQEIEINKQMLAQIFNKDVPELNYNFRFFQDITPIPLINNRTVPLAQLRQKIVDTLNPYIGTHYYNDNADFDLAFPYQDPVTSIWLPITEGLSIYVTMFYLSSLVRYRPNYLETLLNHKPAWLIENFVTNTPQVFLRIMVSKITGKEIIHLRR</sequence>
<dbReference type="InterPro" id="IPR026988">
    <property type="entry name" value="YaaC-like"/>
</dbReference>
<reference evidence="1" key="1">
    <citation type="submission" date="2020-10" db="EMBL/GenBank/DDBJ databases">
        <title>Taxonomic study of unclassified bacteria belonging to the class Ktedonobacteria.</title>
        <authorList>
            <person name="Yabe S."/>
            <person name="Wang C.M."/>
            <person name="Zheng Y."/>
            <person name="Sakai Y."/>
            <person name="Cavaletti L."/>
            <person name="Monciardini P."/>
            <person name="Donadio S."/>
        </authorList>
    </citation>
    <scope>NUCLEOTIDE SEQUENCE</scope>
    <source>
        <strain evidence="1">SOSP1-1</strain>
    </source>
</reference>
<dbReference type="RefSeq" id="WP_220198109.1">
    <property type="nucleotide sequence ID" value="NZ_BNJF01000004.1"/>
</dbReference>
<evidence type="ECO:0000313" key="1">
    <source>
        <dbReference type="EMBL" id="GHO48981.1"/>
    </source>
</evidence>
<accession>A0A8J3I5E0</accession>
<comment type="caution">
    <text evidence="1">The sequence shown here is derived from an EMBL/GenBank/DDBJ whole genome shotgun (WGS) entry which is preliminary data.</text>
</comment>
<protein>
    <submittedName>
        <fullName evidence="1">Uncharacterized protein</fullName>
    </submittedName>
</protein>